<dbReference type="InterPro" id="IPR001608">
    <property type="entry name" value="Ala_racemase_N"/>
</dbReference>
<dbReference type="GO" id="GO:0030170">
    <property type="term" value="F:pyridoxal phosphate binding"/>
    <property type="evidence" value="ECO:0007669"/>
    <property type="project" value="UniProtKB-UniRule"/>
</dbReference>
<dbReference type="Gene3D" id="3.20.20.10">
    <property type="entry name" value="Alanine racemase"/>
    <property type="match status" value="1"/>
</dbReference>
<dbReference type="PANTHER" id="PTHR10146:SF14">
    <property type="entry name" value="PYRIDOXAL PHOSPHATE HOMEOSTASIS PROTEIN"/>
    <property type="match status" value="1"/>
</dbReference>
<comment type="similarity">
    <text evidence="2 4">Belongs to the pyridoxal phosphate-binding protein YggS/PROSC family.</text>
</comment>
<dbReference type="NCBIfam" id="TIGR00044">
    <property type="entry name" value="YggS family pyridoxal phosphate-dependent enzyme"/>
    <property type="match status" value="1"/>
</dbReference>
<evidence type="ECO:0000256" key="3">
    <source>
        <dbReference type="PIRSR" id="PIRSR004848-1"/>
    </source>
</evidence>
<evidence type="ECO:0000259" key="5">
    <source>
        <dbReference type="Pfam" id="PF01168"/>
    </source>
</evidence>
<evidence type="ECO:0000313" key="6">
    <source>
        <dbReference type="EMBL" id="PLX15314.1"/>
    </source>
</evidence>
<dbReference type="SUPFAM" id="SSF51419">
    <property type="entry name" value="PLP-binding barrel"/>
    <property type="match status" value="1"/>
</dbReference>
<dbReference type="EMBL" id="PKTG01000142">
    <property type="protein sequence ID" value="PLX15314.1"/>
    <property type="molecule type" value="Genomic_DNA"/>
</dbReference>
<dbReference type="PROSITE" id="PS01211">
    <property type="entry name" value="UPF0001"/>
    <property type="match status" value="1"/>
</dbReference>
<dbReference type="InterPro" id="IPR029066">
    <property type="entry name" value="PLP-binding_barrel"/>
</dbReference>
<dbReference type="InterPro" id="IPR011078">
    <property type="entry name" value="PyrdxlP_homeostasis"/>
</dbReference>
<evidence type="ECO:0000256" key="2">
    <source>
        <dbReference type="HAMAP-Rule" id="MF_02087"/>
    </source>
</evidence>
<keyword evidence="1 2" id="KW-0663">Pyridoxal phosphate</keyword>
<sequence>MGTVKERLTKVKEDIINLGSGREITLVAVSKYAPDEKVMEAYDAGHRDFGESYVQQLKDRAEKFPEDIRWHMIGHLQRNKVKYLSKIPNLVMIHSIDSIRLVKEIEKRFENKIDCLVEINLSGEDSKSGILPADTMGFFEKLSSETLEKVNVKGLMTISPFDGDDKDKEECFCNLKKIRDNINTRNNNSRLNLIELSMGMTDDYRLALKEGSTILRIGSYIFT</sequence>
<evidence type="ECO:0000256" key="1">
    <source>
        <dbReference type="ARBA" id="ARBA00022898"/>
    </source>
</evidence>
<dbReference type="AlphaFoldDB" id="A0A2N5Z9M4"/>
<dbReference type="FunFam" id="3.20.20.10:FF:000018">
    <property type="entry name" value="Pyridoxal phosphate homeostasis protein"/>
    <property type="match status" value="1"/>
</dbReference>
<proteinExistence type="inferred from homology"/>
<dbReference type="Proteomes" id="UP000234857">
    <property type="component" value="Unassembled WGS sequence"/>
</dbReference>
<feature type="domain" description="Alanine racemase N-terminal" evidence="5">
    <location>
        <begin position="35"/>
        <end position="222"/>
    </location>
</feature>
<feature type="modified residue" description="N6-(pyridoxal phosphate)lysine" evidence="2 3">
    <location>
        <position position="31"/>
    </location>
</feature>
<protein>
    <recommendedName>
        <fullName evidence="2">Pyridoxal phosphate homeostasis protein</fullName>
        <shortName evidence="2">PLP homeostasis protein</shortName>
    </recommendedName>
</protein>
<evidence type="ECO:0000313" key="7">
    <source>
        <dbReference type="Proteomes" id="UP000234857"/>
    </source>
</evidence>
<dbReference type="Pfam" id="PF01168">
    <property type="entry name" value="Ala_racemase_N"/>
    <property type="match status" value="1"/>
</dbReference>
<dbReference type="HAMAP" id="MF_02087">
    <property type="entry name" value="PLP_homeostasis"/>
    <property type="match status" value="1"/>
</dbReference>
<dbReference type="CDD" id="cd00635">
    <property type="entry name" value="PLPDE_III_YBL036c_like"/>
    <property type="match status" value="1"/>
</dbReference>
<organism evidence="6 7">
    <name type="scientific">Muiribacterium halophilum</name>
    <dbReference type="NCBI Taxonomy" id="2053465"/>
    <lineage>
        <taxon>Bacteria</taxon>
        <taxon>Candidatus Muiribacteriota</taxon>
        <taxon>Candidatus Muiribacteriia</taxon>
        <taxon>Candidatus Muiribacteriales</taxon>
        <taxon>Candidatus Muiribacteriaceae</taxon>
        <taxon>Candidatus Muiribacterium</taxon>
    </lineage>
</organism>
<dbReference type="PIRSF" id="PIRSF004848">
    <property type="entry name" value="YBL036c_PLPDEIII"/>
    <property type="match status" value="1"/>
</dbReference>
<reference evidence="6 7" key="1">
    <citation type="submission" date="2017-11" db="EMBL/GenBank/DDBJ databases">
        <title>Genome-resolved metagenomics identifies genetic mobility, metabolic interactions, and unexpected diversity in perchlorate-reducing communities.</title>
        <authorList>
            <person name="Barnum T.P."/>
            <person name="Figueroa I.A."/>
            <person name="Carlstrom C.I."/>
            <person name="Lucas L.N."/>
            <person name="Engelbrektson A.L."/>
            <person name="Coates J.D."/>
        </authorList>
    </citation>
    <scope>NUCLEOTIDE SEQUENCE [LARGE SCALE GENOMIC DNA]</scope>
    <source>
        <strain evidence="6">BM706</strain>
    </source>
</reference>
<comment type="function">
    <text evidence="2">Pyridoxal 5'-phosphate (PLP)-binding protein, which is involved in PLP homeostasis.</text>
</comment>
<gene>
    <name evidence="6" type="ORF">C0601_13440</name>
</gene>
<accession>A0A2N5Z9M4</accession>
<comment type="caution">
    <text evidence="6">The sequence shown here is derived from an EMBL/GenBank/DDBJ whole genome shotgun (WGS) entry which is preliminary data.</text>
</comment>
<dbReference type="PANTHER" id="PTHR10146">
    <property type="entry name" value="PROLINE SYNTHETASE CO-TRANSCRIBED BACTERIAL HOMOLOG PROTEIN"/>
    <property type="match status" value="1"/>
</dbReference>
<name>A0A2N5Z9M4_MUIH1</name>
<comment type="cofactor">
    <cofactor evidence="3">
        <name>pyridoxal 5'-phosphate</name>
        <dbReference type="ChEBI" id="CHEBI:597326"/>
    </cofactor>
</comment>
<evidence type="ECO:0000256" key="4">
    <source>
        <dbReference type="RuleBase" id="RU004514"/>
    </source>
</evidence>